<feature type="binding site" evidence="14">
    <location>
        <position position="180"/>
    </location>
    <ligand>
        <name>Mg(2+)</name>
        <dbReference type="ChEBI" id="CHEBI:18420"/>
    </ligand>
</feature>
<dbReference type="GO" id="GO:0098552">
    <property type="term" value="C:side of membrane"/>
    <property type="evidence" value="ECO:0007669"/>
    <property type="project" value="UniProtKB-KW"/>
</dbReference>
<feature type="binding site" evidence="14">
    <location>
        <position position="340"/>
    </location>
    <ligand>
        <name>Mg(2+)</name>
        <dbReference type="ChEBI" id="CHEBI:18420"/>
    </ligand>
</feature>
<evidence type="ECO:0000256" key="5">
    <source>
        <dbReference type="ARBA" id="ARBA00022622"/>
    </source>
</evidence>
<keyword evidence="5" id="KW-0336">GPI-anchor</keyword>
<dbReference type="GO" id="GO:0005886">
    <property type="term" value="C:plasma membrane"/>
    <property type="evidence" value="ECO:0007669"/>
    <property type="project" value="UniProtKB-SubCell"/>
</dbReference>
<keyword evidence="9 14" id="KW-0460">Magnesium</keyword>
<dbReference type="GO" id="GO:0046872">
    <property type="term" value="F:metal ion binding"/>
    <property type="evidence" value="ECO:0007669"/>
    <property type="project" value="UniProtKB-KW"/>
</dbReference>
<dbReference type="InterPro" id="IPR018299">
    <property type="entry name" value="Alkaline_phosphatase_AS"/>
</dbReference>
<dbReference type="InterPro" id="IPR017850">
    <property type="entry name" value="Alkaline_phosphatase_core_sf"/>
</dbReference>
<comment type="cofactor">
    <cofactor evidence="14">
        <name>Mg(2+)</name>
        <dbReference type="ChEBI" id="CHEBI:18420"/>
    </cofactor>
    <text evidence="14">Binds 1 Mg(2+) ion.</text>
</comment>
<feature type="binding site" evidence="14">
    <location>
        <position position="386"/>
    </location>
    <ligand>
        <name>Zn(2+)</name>
        <dbReference type="ChEBI" id="CHEBI:29105"/>
        <label>2</label>
    </ligand>
</feature>
<feature type="binding site" evidence="14">
    <location>
        <position position="67"/>
    </location>
    <ligand>
        <name>Mg(2+)</name>
        <dbReference type="ChEBI" id="CHEBI:18420"/>
    </ligand>
</feature>
<organism evidence="17 18">
    <name type="scientific">Arctia plantaginis</name>
    <name type="common">Wood tiger moth</name>
    <name type="synonym">Phalaena plantaginis</name>
    <dbReference type="NCBI Taxonomy" id="874455"/>
    <lineage>
        <taxon>Eukaryota</taxon>
        <taxon>Metazoa</taxon>
        <taxon>Ecdysozoa</taxon>
        <taxon>Arthropoda</taxon>
        <taxon>Hexapoda</taxon>
        <taxon>Insecta</taxon>
        <taxon>Pterygota</taxon>
        <taxon>Neoptera</taxon>
        <taxon>Endopterygota</taxon>
        <taxon>Lepidoptera</taxon>
        <taxon>Glossata</taxon>
        <taxon>Ditrysia</taxon>
        <taxon>Noctuoidea</taxon>
        <taxon>Erebidae</taxon>
        <taxon>Arctiinae</taxon>
        <taxon>Arctia</taxon>
    </lineage>
</organism>
<evidence type="ECO:0000256" key="4">
    <source>
        <dbReference type="ARBA" id="ARBA00022475"/>
    </source>
</evidence>
<dbReference type="SMART" id="SM00098">
    <property type="entry name" value="alkPPc"/>
    <property type="match status" value="1"/>
</dbReference>
<keyword evidence="4" id="KW-1003">Cell membrane</keyword>
<dbReference type="EC" id="3.1.3.1" evidence="3 16"/>
<evidence type="ECO:0000313" key="17">
    <source>
        <dbReference type="EMBL" id="CAB3234487.1"/>
    </source>
</evidence>
<sequence length="448" mass="49024">MAVLEVSGTLADRYHPVNPALRSATVPNAEELKPQYWAQQAEQAIKARSTLAEPRGEARNVILFLGDGMSVPTLAAARIYSGQQRGATGEETELFFESFPTTGLLKTYCANSQVGDSACTATAYLCGVKTNSGCIGVSAAVNRGDCAAARVSANQVQSIGEWALEDGRDVGLVTTARVTHASPSGMYAKVPERAWENDVAVKKAGHKNITCPDIAYQLVHMNPGNKFKVILGGGRRNFLPVCVIDEEGFRGIRKDGQNLIEDWQQSKARLNATYKYIWNRDQLITTNNDLPQYLLGLFEASHMQFNLVMNKTTEPTLAELTETAIKILRRNNKGFFLFVEGGRIDHGHHDNRVQFALDETVQLSEAVKRAAGLLSQDDTLIVVTADHAHVMSINGYSNRGHDILGISRNTDTNKAPYMTLSYTNGPGFYNLTGNGVRPDVTKLQNFGK</sequence>
<keyword evidence="12" id="KW-0449">Lipoprotein</keyword>
<evidence type="ECO:0000256" key="11">
    <source>
        <dbReference type="ARBA" id="ARBA00023180"/>
    </source>
</evidence>
<keyword evidence="11" id="KW-0325">Glycoprotein</keyword>
<evidence type="ECO:0000256" key="10">
    <source>
        <dbReference type="ARBA" id="ARBA00023136"/>
    </source>
</evidence>
<evidence type="ECO:0000256" key="6">
    <source>
        <dbReference type="ARBA" id="ARBA00022723"/>
    </source>
</evidence>
<evidence type="ECO:0000256" key="12">
    <source>
        <dbReference type="ARBA" id="ARBA00023288"/>
    </source>
</evidence>
<accession>A0A8S0ZM00</accession>
<feature type="binding site" evidence="14">
    <location>
        <position position="349"/>
    </location>
    <ligand>
        <name>Zn(2+)</name>
        <dbReference type="ChEBI" id="CHEBI:29105"/>
        <label>1</label>
    </ligand>
</feature>
<gene>
    <name evidence="17" type="ORF">APLA_LOCUS6689</name>
</gene>
<feature type="binding site" evidence="14">
    <location>
        <position position="387"/>
    </location>
    <ligand>
        <name>Zn(2+)</name>
        <dbReference type="ChEBI" id="CHEBI:29105"/>
        <label>2</label>
    </ligand>
</feature>
<evidence type="ECO:0000256" key="7">
    <source>
        <dbReference type="ARBA" id="ARBA00022801"/>
    </source>
</evidence>
<dbReference type="EMBL" id="CADEBD010000294">
    <property type="protein sequence ID" value="CAB3234487.1"/>
    <property type="molecule type" value="Genomic_DNA"/>
</dbReference>
<dbReference type="CDD" id="cd16012">
    <property type="entry name" value="ALP"/>
    <property type="match status" value="1"/>
</dbReference>
<evidence type="ECO:0000256" key="15">
    <source>
        <dbReference type="RuleBase" id="RU003946"/>
    </source>
</evidence>
<evidence type="ECO:0000256" key="16">
    <source>
        <dbReference type="RuleBase" id="RU003947"/>
    </source>
</evidence>
<proteinExistence type="inferred from homology"/>
<feature type="active site" description="Phosphoserine intermediate" evidence="13">
    <location>
        <position position="117"/>
    </location>
</feature>
<dbReference type="PANTHER" id="PTHR11596">
    <property type="entry name" value="ALKALINE PHOSPHATASE"/>
    <property type="match status" value="1"/>
</dbReference>
<feature type="binding site" evidence="14">
    <location>
        <position position="67"/>
    </location>
    <ligand>
        <name>Zn(2+)</name>
        <dbReference type="ChEBI" id="CHEBI:29105"/>
        <label>2</label>
    </ligand>
</feature>
<comment type="caution">
    <text evidence="17">The sequence shown here is derived from an EMBL/GenBank/DDBJ whole genome shotgun (WGS) entry which is preliminary data.</text>
</comment>
<dbReference type="AlphaFoldDB" id="A0A8S0ZM00"/>
<dbReference type="PANTHER" id="PTHR11596:SF91">
    <property type="entry name" value="ALKALINE PHOSPHATASE-RELATED"/>
    <property type="match status" value="1"/>
</dbReference>
<keyword evidence="10" id="KW-0472">Membrane</keyword>
<dbReference type="Pfam" id="PF00245">
    <property type="entry name" value="Alk_phosphatase"/>
    <property type="match status" value="1"/>
</dbReference>
<comment type="subcellular location">
    <subcellularLocation>
        <location evidence="1">Cell membrane</location>
        <topology evidence="1">Lipid-anchor</topology>
        <topology evidence="1">GPI-anchor</topology>
    </subcellularLocation>
</comment>
<keyword evidence="6 14" id="KW-0479">Metal-binding</keyword>
<dbReference type="OrthoDB" id="1410009at2759"/>
<dbReference type="PRINTS" id="PR00113">
    <property type="entry name" value="ALKPHPHTASE"/>
</dbReference>
<comment type="catalytic activity">
    <reaction evidence="16">
        <text>a phosphate monoester + H2O = an alcohol + phosphate</text>
        <dbReference type="Rhea" id="RHEA:15017"/>
        <dbReference type="ChEBI" id="CHEBI:15377"/>
        <dbReference type="ChEBI" id="CHEBI:30879"/>
        <dbReference type="ChEBI" id="CHEBI:43474"/>
        <dbReference type="ChEBI" id="CHEBI:67140"/>
        <dbReference type="EC" id="3.1.3.1"/>
    </reaction>
</comment>
<evidence type="ECO:0000256" key="9">
    <source>
        <dbReference type="ARBA" id="ARBA00022842"/>
    </source>
</evidence>
<dbReference type="InterPro" id="IPR001952">
    <property type="entry name" value="Alkaline_phosphatase"/>
</dbReference>
<reference evidence="17 18" key="1">
    <citation type="submission" date="2020-04" db="EMBL/GenBank/DDBJ databases">
        <authorList>
            <person name="Wallbank WR R."/>
            <person name="Pardo Diaz C."/>
            <person name="Kozak K."/>
            <person name="Martin S."/>
            <person name="Jiggins C."/>
            <person name="Moest M."/>
            <person name="Warren A I."/>
            <person name="Byers J.R.P. K."/>
            <person name="Montejo-Kovacevich G."/>
            <person name="Yen C E."/>
        </authorList>
    </citation>
    <scope>NUCLEOTIDE SEQUENCE [LARGE SCALE GENOMIC DNA]</scope>
</reference>
<keyword evidence="7 16" id="KW-0378">Hydrolase</keyword>
<comment type="cofactor">
    <cofactor evidence="14">
        <name>Zn(2+)</name>
        <dbReference type="ChEBI" id="CHEBI:29105"/>
    </cofactor>
    <text evidence="14">Binds 2 Zn(2+) ions.</text>
</comment>
<feature type="binding site" evidence="14">
    <location>
        <position position="345"/>
    </location>
    <ligand>
        <name>Zn(2+)</name>
        <dbReference type="ChEBI" id="CHEBI:29105"/>
        <label>2</label>
    </ligand>
</feature>
<dbReference type="FunFam" id="3.40.720.10:FF:000008">
    <property type="entry name" value="Alkaline phosphatase"/>
    <property type="match status" value="1"/>
</dbReference>
<protein>
    <recommendedName>
        <fullName evidence="3 16">Alkaline phosphatase</fullName>
        <ecNumber evidence="3 16">3.1.3.1</ecNumber>
    </recommendedName>
</protein>
<evidence type="ECO:0000256" key="1">
    <source>
        <dbReference type="ARBA" id="ARBA00004609"/>
    </source>
</evidence>
<evidence type="ECO:0000313" key="18">
    <source>
        <dbReference type="Proteomes" id="UP000494256"/>
    </source>
</evidence>
<dbReference type="PROSITE" id="PS00123">
    <property type="entry name" value="ALKALINE_PHOSPHATASE"/>
    <property type="match status" value="1"/>
</dbReference>
<evidence type="ECO:0000256" key="2">
    <source>
        <dbReference type="ARBA" id="ARBA00005984"/>
    </source>
</evidence>
<evidence type="ECO:0000256" key="14">
    <source>
        <dbReference type="PIRSR" id="PIRSR601952-2"/>
    </source>
</evidence>
<dbReference type="SUPFAM" id="SSF53649">
    <property type="entry name" value="Alkaline phosphatase-like"/>
    <property type="match status" value="1"/>
</dbReference>
<keyword evidence="8 14" id="KW-0862">Zinc</keyword>
<evidence type="ECO:0000256" key="8">
    <source>
        <dbReference type="ARBA" id="ARBA00022833"/>
    </source>
</evidence>
<name>A0A8S0ZM00_ARCPL</name>
<feature type="binding site" evidence="14">
    <location>
        <position position="182"/>
    </location>
    <ligand>
        <name>Mg(2+)</name>
        <dbReference type="ChEBI" id="CHEBI:18420"/>
    </ligand>
</feature>
<evidence type="ECO:0000256" key="13">
    <source>
        <dbReference type="PIRSR" id="PIRSR601952-1"/>
    </source>
</evidence>
<comment type="similarity">
    <text evidence="2 15">Belongs to the alkaline phosphatase family.</text>
</comment>
<dbReference type="Gene3D" id="3.40.720.10">
    <property type="entry name" value="Alkaline Phosphatase, subunit A"/>
    <property type="match status" value="1"/>
</dbReference>
<evidence type="ECO:0000256" key="3">
    <source>
        <dbReference type="ARBA" id="ARBA00012647"/>
    </source>
</evidence>
<dbReference type="GO" id="GO:0004035">
    <property type="term" value="F:alkaline phosphatase activity"/>
    <property type="evidence" value="ECO:0007669"/>
    <property type="project" value="UniProtKB-EC"/>
</dbReference>
<dbReference type="Proteomes" id="UP000494256">
    <property type="component" value="Unassembled WGS sequence"/>
</dbReference>